<feature type="region of interest" description="Disordered" evidence="2">
    <location>
        <begin position="141"/>
        <end position="214"/>
    </location>
</feature>
<reference evidence="4" key="1">
    <citation type="journal article" date="2019" name="Int. J. Syst. Evol. Microbiol.">
        <title>The Global Catalogue of Microorganisms (GCM) 10K type strain sequencing project: providing services to taxonomists for standard genome sequencing and annotation.</title>
        <authorList>
            <consortium name="The Broad Institute Genomics Platform"/>
            <consortium name="The Broad Institute Genome Sequencing Center for Infectious Disease"/>
            <person name="Wu L."/>
            <person name="Ma J."/>
        </authorList>
    </citation>
    <scope>NUCLEOTIDE SEQUENCE [LARGE SCALE GENOMIC DNA]</scope>
    <source>
        <strain evidence="4">KCTC 52094</strain>
    </source>
</reference>
<dbReference type="EMBL" id="JBHRTN010000018">
    <property type="protein sequence ID" value="MFC3126370.1"/>
    <property type="molecule type" value="Genomic_DNA"/>
</dbReference>
<proteinExistence type="predicted"/>
<keyword evidence="4" id="KW-1185">Reference proteome</keyword>
<dbReference type="Proteomes" id="UP001595593">
    <property type="component" value="Unassembled WGS sequence"/>
</dbReference>
<gene>
    <name evidence="3" type="ORF">ACFOD4_14995</name>
</gene>
<evidence type="ECO:0000256" key="1">
    <source>
        <dbReference type="SAM" id="Coils"/>
    </source>
</evidence>
<evidence type="ECO:0000256" key="2">
    <source>
        <dbReference type="SAM" id="MobiDB-lite"/>
    </source>
</evidence>
<sequence>MFRPLTMVAITAFSLVGWHVYQAEDAAQQLEREHRDVMRRIESARERTLVLRAEWAMLNEPDRLRQVAQSHLPLSNMTPQQFLRMGDLEKRLPAPVAFAGPISLFGNPPDTAIAELGPEAAPAAEAVPVAVAAPRPSIRPAAVEHQPSAEPAPRPVSRPTTSPAEPPRAVATRIEPKPEPRRAVAVAEPAPVRSVPAPQPIPRGPVLAETQSRGDGGLMRTASAALPMGRAMAAPVPAPAPAYGSSLGYAGGGMAPPVPMGRPVPVSGWSR</sequence>
<comment type="caution">
    <text evidence="3">The sequence shown here is derived from an EMBL/GenBank/DDBJ whole genome shotgun (WGS) entry which is preliminary data.</text>
</comment>
<feature type="compositionally biased region" description="Low complexity" evidence="2">
    <location>
        <begin position="183"/>
        <end position="196"/>
    </location>
</feature>
<organism evidence="3 4">
    <name type="scientific">Teichococcus globiformis</name>
    <dbReference type="NCBI Taxonomy" id="2307229"/>
    <lineage>
        <taxon>Bacteria</taxon>
        <taxon>Pseudomonadati</taxon>
        <taxon>Pseudomonadota</taxon>
        <taxon>Alphaproteobacteria</taxon>
        <taxon>Acetobacterales</taxon>
        <taxon>Roseomonadaceae</taxon>
        <taxon>Roseomonas</taxon>
    </lineage>
</organism>
<feature type="coiled-coil region" evidence="1">
    <location>
        <begin position="20"/>
        <end position="47"/>
    </location>
</feature>
<evidence type="ECO:0000313" key="4">
    <source>
        <dbReference type="Proteomes" id="UP001595593"/>
    </source>
</evidence>
<keyword evidence="1" id="KW-0175">Coiled coil</keyword>
<evidence type="ECO:0000313" key="3">
    <source>
        <dbReference type="EMBL" id="MFC3126370.1"/>
    </source>
</evidence>
<name>A0ABV7G5B4_9PROT</name>
<protein>
    <recommendedName>
        <fullName evidence="5">Cell division protein FtsL</fullName>
    </recommendedName>
</protein>
<dbReference type="RefSeq" id="WP_379597645.1">
    <property type="nucleotide sequence ID" value="NZ_JBHRTN010000018.1"/>
</dbReference>
<evidence type="ECO:0008006" key="5">
    <source>
        <dbReference type="Google" id="ProtNLM"/>
    </source>
</evidence>
<accession>A0ABV7G5B4</accession>